<dbReference type="PANTHER" id="PTHR47637:SF1">
    <property type="entry name" value="CHAPERONE SURA"/>
    <property type="match status" value="1"/>
</dbReference>
<dbReference type="Gene3D" id="3.10.50.40">
    <property type="match status" value="1"/>
</dbReference>
<evidence type="ECO:0000256" key="3">
    <source>
        <dbReference type="ARBA" id="ARBA00030642"/>
    </source>
</evidence>
<evidence type="ECO:0000256" key="1">
    <source>
        <dbReference type="ARBA" id="ARBA00018370"/>
    </source>
</evidence>
<reference evidence="8" key="1">
    <citation type="submission" date="2015-09" db="EMBL/GenBank/DDBJ databases">
        <authorList>
            <person name="Rodrigo-Torres L."/>
            <person name="Arahal D.R."/>
        </authorList>
    </citation>
    <scope>NUCLEOTIDE SEQUENCE [LARGE SCALE GENOMIC DNA]</scope>
    <source>
        <strain evidence="8">CECT 5091</strain>
    </source>
</reference>
<dbReference type="RefSeq" id="WP_082643535.1">
    <property type="nucleotide sequence ID" value="NZ_CYUD01000002.1"/>
</dbReference>
<feature type="domain" description="PpiC" evidence="6">
    <location>
        <begin position="175"/>
        <end position="271"/>
    </location>
</feature>
<dbReference type="InterPro" id="IPR000297">
    <property type="entry name" value="PPIase_PpiC"/>
</dbReference>
<keyword evidence="2" id="KW-0732">Signal</keyword>
<keyword evidence="8" id="KW-1185">Reference proteome</keyword>
<protein>
    <recommendedName>
        <fullName evidence="1">Parvulin-like PPIase</fullName>
    </recommendedName>
    <alternativeName>
        <fullName evidence="3">Peptidyl-prolyl cis-trans isomerase plp</fullName>
    </alternativeName>
    <alternativeName>
        <fullName evidence="4">Rotamase plp</fullName>
    </alternativeName>
</protein>
<proteinExistence type="predicted"/>
<dbReference type="SUPFAM" id="SSF109998">
    <property type="entry name" value="Triger factor/SurA peptide-binding domain-like"/>
    <property type="match status" value="1"/>
</dbReference>
<dbReference type="Gene3D" id="1.10.4030.10">
    <property type="entry name" value="Porin chaperone SurA, peptide-binding domain"/>
    <property type="match status" value="1"/>
</dbReference>
<evidence type="ECO:0000256" key="4">
    <source>
        <dbReference type="ARBA" id="ARBA00031484"/>
    </source>
</evidence>
<evidence type="ECO:0000256" key="2">
    <source>
        <dbReference type="ARBA" id="ARBA00022729"/>
    </source>
</evidence>
<dbReference type="InterPro" id="IPR027304">
    <property type="entry name" value="Trigger_fact/SurA_dom_sf"/>
</dbReference>
<dbReference type="GO" id="GO:0003755">
    <property type="term" value="F:peptidyl-prolyl cis-trans isomerase activity"/>
    <property type="evidence" value="ECO:0007669"/>
    <property type="project" value="UniProtKB-KW"/>
</dbReference>
<name>A0A0P1I3M1_9RHOB</name>
<dbReference type="Pfam" id="PF00639">
    <property type="entry name" value="Rotamase"/>
    <property type="match status" value="1"/>
</dbReference>
<dbReference type="InterPro" id="IPR046357">
    <property type="entry name" value="PPIase_dom_sf"/>
</dbReference>
<dbReference type="AlphaFoldDB" id="A0A0P1I3M1"/>
<evidence type="ECO:0000259" key="6">
    <source>
        <dbReference type="PROSITE" id="PS50198"/>
    </source>
</evidence>
<dbReference type="Proteomes" id="UP000051260">
    <property type="component" value="Unassembled WGS sequence"/>
</dbReference>
<dbReference type="STRING" id="1715692.RUE5091_00701"/>
<keyword evidence="5" id="KW-0697">Rotamase</keyword>
<sequence length="417" mass="45326">MQLISGFTSFLRSGWLKPVAPVVIGAVLTLTAPQAEAQSLFSPAIKVNQDIITWYELSQRQQFLTALGASGASEAEVRDALINERLRRQAMREAGIEAAPEAIQVGIDEFAARGQLSTEQFLQLLADQGVDRETVRDFVADQVSWNDYVSARFLSQARPSEDEINRALGQSGGGGLQVLLSEIIIPVNQQTLAQAELLGQEIAQLQGFDSFAAAATQYSAAATRNNGGRLDWLNLTSLPPALQPVILSLKNGDITQPLTLPNAIALFQMRGLREVSTGTPSYSTIDYAIYNLAGGRSAETLARAAKLREEIDTCDDLYGIAQDQPPEVLQRIQASPNEIPRDVALELAKLDINEVSTTLTRNNGQTLMFLMLCTRTRDLGEETSRVDVANALTQQRLGAFANSLVAQLRAEADIVEQ</sequence>
<evidence type="ECO:0000313" key="7">
    <source>
        <dbReference type="EMBL" id="CUJ88426.1"/>
    </source>
</evidence>
<dbReference type="PANTHER" id="PTHR47637">
    <property type="entry name" value="CHAPERONE SURA"/>
    <property type="match status" value="1"/>
</dbReference>
<accession>A0A0P1I3M1</accession>
<dbReference type="InterPro" id="IPR050280">
    <property type="entry name" value="OMP_Chaperone_SurA"/>
</dbReference>
<keyword evidence="5 7" id="KW-0413">Isomerase</keyword>
<dbReference type="EMBL" id="CYUD01000002">
    <property type="protein sequence ID" value="CUJ88426.1"/>
    <property type="molecule type" value="Genomic_DNA"/>
</dbReference>
<dbReference type="OrthoDB" id="9791746at2"/>
<dbReference type="PROSITE" id="PS50198">
    <property type="entry name" value="PPIC_PPIASE_2"/>
    <property type="match status" value="1"/>
</dbReference>
<dbReference type="SUPFAM" id="SSF54534">
    <property type="entry name" value="FKBP-like"/>
    <property type="match status" value="1"/>
</dbReference>
<gene>
    <name evidence="7" type="primary">surA</name>
    <name evidence="7" type="ORF">RUE5091_00701</name>
</gene>
<organism evidence="7 8">
    <name type="scientific">Ruegeria denitrificans</name>
    <dbReference type="NCBI Taxonomy" id="1715692"/>
    <lineage>
        <taxon>Bacteria</taxon>
        <taxon>Pseudomonadati</taxon>
        <taxon>Pseudomonadota</taxon>
        <taxon>Alphaproteobacteria</taxon>
        <taxon>Rhodobacterales</taxon>
        <taxon>Roseobacteraceae</taxon>
        <taxon>Ruegeria</taxon>
    </lineage>
</organism>
<evidence type="ECO:0000313" key="8">
    <source>
        <dbReference type="Proteomes" id="UP000051260"/>
    </source>
</evidence>
<evidence type="ECO:0000256" key="5">
    <source>
        <dbReference type="PROSITE-ProRule" id="PRU00278"/>
    </source>
</evidence>